<sequence>MNNILKSIKLDHNIMKSRYPMFVIDIIGVFFAFITKIPIYGALIIMVISTPIAGQYFNIYEKDNLEKLYGILPLKKSEIVIGRYLYALCIIVLNGIMAAIVAYSVSIFTNKGMNSLEFLTYMSVGFLYACLMTAVIFPLYFKFSFSKVYIFSNLPFYLIFVLLFVLTRKTNVLQQTAQYLTFNLGMIAAMGFFLGLILLALSCLLSCALTEGNQAISLSAEEPGKRLHFVDNLRTWMVILVVLSHVGVIYNTLTLFIMLNQAYFMGMLFLLSGYFTSGSMKRKGFGTFLKDRLLRLGIPTLVYVFILNPIVSWGFQKMHSTTSNAAVAHFALGPMWFAVMLILFDLGYLAYVRITKNGGLHSESENHQKLTFSKVALFTLALAAVSYLLRIVIPYGTSILEFPSLDYFPEYVGFFLMGILAFRRDWLRSIPGSLGQLGFVLAVLATVLLFPVVFIGPGAFIGHGTWQSAVFALWDSTFAVGMSLALITFFRRFLKGGKKLGQFLSQHSFTVYVIHMPIIIFLALAISGIQINQMLKIGLVGVIGLPLCFGAAYIVRMIPYVKKII</sequence>
<feature type="transmembrane region" description="Helical" evidence="1">
    <location>
        <begin position="537"/>
        <end position="555"/>
    </location>
</feature>
<dbReference type="Pfam" id="PF13346">
    <property type="entry name" value="ABC2_membrane_5"/>
    <property type="match status" value="1"/>
</dbReference>
<dbReference type="GO" id="GO:0016746">
    <property type="term" value="F:acyltransferase activity"/>
    <property type="evidence" value="ECO:0007669"/>
    <property type="project" value="UniProtKB-KW"/>
</dbReference>
<feature type="transmembrane region" description="Helical" evidence="1">
    <location>
        <begin position="186"/>
        <end position="209"/>
    </location>
</feature>
<dbReference type="InterPro" id="IPR025699">
    <property type="entry name" value="ABC2_memb-like"/>
</dbReference>
<gene>
    <name evidence="3" type="ORF">ACJDUG_04755</name>
</gene>
<dbReference type="InterPro" id="IPR050623">
    <property type="entry name" value="Glucan_succinyl_AcylTrfase"/>
</dbReference>
<accession>A0ABW8T161</accession>
<keyword evidence="4" id="KW-1185">Reference proteome</keyword>
<dbReference type="EMBL" id="JBJHZZ010000002">
    <property type="protein sequence ID" value="MFL0246289.1"/>
    <property type="molecule type" value="Genomic_DNA"/>
</dbReference>
<comment type="caution">
    <text evidence="3">The sequence shown here is derived from an EMBL/GenBank/DDBJ whole genome shotgun (WGS) entry which is preliminary data.</text>
</comment>
<organism evidence="3 4">
    <name type="scientific">Candidatus Clostridium stratigraminis</name>
    <dbReference type="NCBI Taxonomy" id="3381661"/>
    <lineage>
        <taxon>Bacteria</taxon>
        <taxon>Bacillati</taxon>
        <taxon>Bacillota</taxon>
        <taxon>Clostridia</taxon>
        <taxon>Eubacteriales</taxon>
        <taxon>Clostridiaceae</taxon>
        <taxon>Clostridium</taxon>
    </lineage>
</organism>
<feature type="transmembrane region" description="Helical" evidence="1">
    <location>
        <begin position="375"/>
        <end position="393"/>
    </location>
</feature>
<feature type="domain" description="Acyltransferase 3" evidence="2">
    <location>
        <begin position="228"/>
        <end position="551"/>
    </location>
</feature>
<feature type="transmembrane region" description="Helical" evidence="1">
    <location>
        <begin position="148"/>
        <end position="166"/>
    </location>
</feature>
<dbReference type="PANTHER" id="PTHR36927">
    <property type="entry name" value="BLR4337 PROTEIN"/>
    <property type="match status" value="1"/>
</dbReference>
<feature type="transmembrane region" description="Helical" evidence="1">
    <location>
        <begin position="335"/>
        <end position="354"/>
    </location>
</feature>
<dbReference type="InterPro" id="IPR002656">
    <property type="entry name" value="Acyl_transf_3_dom"/>
</dbReference>
<keyword evidence="3" id="KW-0808">Transferase</keyword>
<keyword evidence="1" id="KW-0472">Membrane</keyword>
<dbReference type="RefSeq" id="WP_406768762.1">
    <property type="nucleotide sequence ID" value="NZ_JBJHZZ010000002.1"/>
</dbReference>
<keyword evidence="1" id="KW-1133">Transmembrane helix</keyword>
<feature type="transmembrane region" description="Helical" evidence="1">
    <location>
        <begin position="256"/>
        <end position="275"/>
    </location>
</feature>
<reference evidence="3 4" key="1">
    <citation type="submission" date="2024-11" db="EMBL/GenBank/DDBJ databases">
        <authorList>
            <person name="Heng Y.C."/>
            <person name="Lim A.C.H."/>
            <person name="Lee J.K.Y."/>
            <person name="Kittelmann S."/>
        </authorList>
    </citation>
    <scope>NUCLEOTIDE SEQUENCE [LARGE SCALE GENOMIC DNA]</scope>
    <source>
        <strain evidence="3 4">WILCCON 0185</strain>
    </source>
</reference>
<evidence type="ECO:0000256" key="1">
    <source>
        <dbReference type="SAM" id="Phobius"/>
    </source>
</evidence>
<feature type="transmembrane region" description="Helical" evidence="1">
    <location>
        <begin position="233"/>
        <end position="250"/>
    </location>
</feature>
<evidence type="ECO:0000313" key="4">
    <source>
        <dbReference type="Proteomes" id="UP001623591"/>
    </source>
</evidence>
<feature type="transmembrane region" description="Helical" evidence="1">
    <location>
        <begin position="511"/>
        <end position="531"/>
    </location>
</feature>
<feature type="transmembrane region" description="Helical" evidence="1">
    <location>
        <begin position="118"/>
        <end position="141"/>
    </location>
</feature>
<dbReference type="Pfam" id="PF01757">
    <property type="entry name" value="Acyl_transf_3"/>
    <property type="match status" value="1"/>
</dbReference>
<feature type="transmembrane region" description="Helical" evidence="1">
    <location>
        <begin position="296"/>
        <end position="315"/>
    </location>
</feature>
<feature type="transmembrane region" description="Helical" evidence="1">
    <location>
        <begin position="84"/>
        <end position="106"/>
    </location>
</feature>
<evidence type="ECO:0000259" key="2">
    <source>
        <dbReference type="Pfam" id="PF01757"/>
    </source>
</evidence>
<feature type="transmembrane region" description="Helical" evidence="1">
    <location>
        <begin position="468"/>
        <end position="490"/>
    </location>
</feature>
<feature type="transmembrane region" description="Helical" evidence="1">
    <location>
        <begin position="405"/>
        <end position="422"/>
    </location>
</feature>
<keyword evidence="3" id="KW-0012">Acyltransferase</keyword>
<evidence type="ECO:0000313" key="3">
    <source>
        <dbReference type="EMBL" id="MFL0246289.1"/>
    </source>
</evidence>
<feature type="transmembrane region" description="Helical" evidence="1">
    <location>
        <begin position="434"/>
        <end position="456"/>
    </location>
</feature>
<name>A0ABW8T161_9CLOT</name>
<proteinExistence type="predicted"/>
<dbReference type="PANTHER" id="PTHR36927:SF4">
    <property type="entry name" value="BLR5718 PROTEIN"/>
    <property type="match status" value="1"/>
</dbReference>
<protein>
    <submittedName>
        <fullName evidence="3">Acyltransferase family protein</fullName>
    </submittedName>
</protein>
<dbReference type="Proteomes" id="UP001623591">
    <property type="component" value="Unassembled WGS sequence"/>
</dbReference>
<feature type="transmembrane region" description="Helical" evidence="1">
    <location>
        <begin position="20"/>
        <end position="48"/>
    </location>
</feature>
<keyword evidence="1" id="KW-0812">Transmembrane</keyword>